<dbReference type="Pfam" id="PF00041">
    <property type="entry name" value="fn3"/>
    <property type="match status" value="1"/>
</dbReference>
<dbReference type="InterPro" id="IPR050958">
    <property type="entry name" value="Cell_Adh-Cytoskel_Orgn"/>
</dbReference>
<feature type="region of interest" description="Disordered" evidence="3">
    <location>
        <begin position="217"/>
        <end position="244"/>
    </location>
</feature>
<evidence type="ECO:0000256" key="1">
    <source>
        <dbReference type="ARBA" id="ARBA00022737"/>
    </source>
</evidence>
<dbReference type="EMBL" id="JARGDH010000003">
    <property type="protein sequence ID" value="KAL0273991.1"/>
    <property type="molecule type" value="Genomic_DNA"/>
</dbReference>
<feature type="compositionally biased region" description="Polar residues" evidence="3">
    <location>
        <begin position="232"/>
        <end position="242"/>
    </location>
</feature>
<dbReference type="GO" id="GO:0030424">
    <property type="term" value="C:axon"/>
    <property type="evidence" value="ECO:0007669"/>
    <property type="project" value="TreeGrafter"/>
</dbReference>
<dbReference type="FunFam" id="2.60.40.10:FF:001233">
    <property type="entry name" value="Uncharacterized protein, isoform B"/>
    <property type="match status" value="1"/>
</dbReference>
<dbReference type="GO" id="GO:0043025">
    <property type="term" value="C:neuronal cell body"/>
    <property type="evidence" value="ECO:0007669"/>
    <property type="project" value="TreeGrafter"/>
</dbReference>
<dbReference type="FunFam" id="2.60.40.10:FF:000877">
    <property type="entry name" value="CLUMA_CG002357, isoform A"/>
    <property type="match status" value="1"/>
</dbReference>
<dbReference type="InterPro" id="IPR036179">
    <property type="entry name" value="Ig-like_dom_sf"/>
</dbReference>
<proteinExistence type="predicted"/>
<dbReference type="Pfam" id="PF07679">
    <property type="entry name" value="I-set"/>
    <property type="match status" value="1"/>
</dbReference>
<dbReference type="SMART" id="SM00408">
    <property type="entry name" value="IGc2"/>
    <property type="match status" value="2"/>
</dbReference>
<dbReference type="InterPro" id="IPR013783">
    <property type="entry name" value="Ig-like_fold"/>
</dbReference>
<sequence>MEVKRGASVTLECRASGNPVPVITWTRKNNLFPSGEKTVEGYSITIEQATRHQAGVYQCTASNGVGKPVEQSIVLHVLYPPEIEVERSWVHSGEGFEAQLVCIVHAEPQADVLWYRDTLRLDTTDRRSMEVRGSRHTLYIRKVQASDFGNYSCVADNSLGKMRQYLQLSGKPNQVVFRSDPMSRYKDSYNITWAVNSYTPIEEFKLYFRKIYDHNQPNTPQQYHAKRPTRRYPSSFQENETAGQLGRGDWSDVILPAIPSELFTQQMSYVIRGLEPGTQYEARVRARNRFGWNELSEKFHFSTRGSGIYPFVTSARDPPPSVPVSWNGFPSFAVALCELSTAK</sequence>
<dbReference type="Gene3D" id="2.60.40.10">
    <property type="entry name" value="Immunoglobulins"/>
    <property type="match status" value="3"/>
</dbReference>
<feature type="domain" description="Ig-like" evidence="4">
    <location>
        <begin position="81"/>
        <end position="169"/>
    </location>
</feature>
<feature type="domain" description="Fibronectin type-III" evidence="5">
    <location>
        <begin position="200"/>
        <end position="306"/>
    </location>
</feature>
<dbReference type="PROSITE" id="PS50853">
    <property type="entry name" value="FN3"/>
    <property type="match status" value="1"/>
</dbReference>
<dbReference type="InterPro" id="IPR007110">
    <property type="entry name" value="Ig-like_dom"/>
</dbReference>
<protein>
    <submittedName>
        <fullName evidence="6">Uncharacterized protein</fullName>
    </submittedName>
</protein>
<dbReference type="SMART" id="SM00060">
    <property type="entry name" value="FN3"/>
    <property type="match status" value="1"/>
</dbReference>
<dbReference type="InterPro" id="IPR013098">
    <property type="entry name" value="Ig_I-set"/>
</dbReference>
<evidence type="ECO:0000256" key="3">
    <source>
        <dbReference type="SAM" id="MobiDB-lite"/>
    </source>
</evidence>
<dbReference type="GO" id="GO:0050808">
    <property type="term" value="P:synapse organization"/>
    <property type="evidence" value="ECO:0007669"/>
    <property type="project" value="TreeGrafter"/>
</dbReference>
<dbReference type="InterPro" id="IPR003961">
    <property type="entry name" value="FN3_dom"/>
</dbReference>
<dbReference type="InterPro" id="IPR003598">
    <property type="entry name" value="Ig_sub2"/>
</dbReference>
<feature type="domain" description="Ig-like" evidence="4">
    <location>
        <begin position="1"/>
        <end position="74"/>
    </location>
</feature>
<dbReference type="Pfam" id="PF13927">
    <property type="entry name" value="Ig_3"/>
    <property type="match status" value="1"/>
</dbReference>
<evidence type="ECO:0000259" key="4">
    <source>
        <dbReference type="PROSITE" id="PS50835"/>
    </source>
</evidence>
<dbReference type="GO" id="GO:0005886">
    <property type="term" value="C:plasma membrane"/>
    <property type="evidence" value="ECO:0007669"/>
    <property type="project" value="TreeGrafter"/>
</dbReference>
<dbReference type="SUPFAM" id="SSF49265">
    <property type="entry name" value="Fibronectin type III"/>
    <property type="match status" value="1"/>
</dbReference>
<dbReference type="CDD" id="cd00063">
    <property type="entry name" value="FN3"/>
    <property type="match status" value="1"/>
</dbReference>
<dbReference type="InterPro" id="IPR036116">
    <property type="entry name" value="FN3_sf"/>
</dbReference>
<accession>A0AAW2HW99</accession>
<dbReference type="GO" id="GO:0007156">
    <property type="term" value="P:homophilic cell adhesion via plasma membrane adhesion molecules"/>
    <property type="evidence" value="ECO:0007669"/>
    <property type="project" value="TreeGrafter"/>
</dbReference>
<evidence type="ECO:0000256" key="2">
    <source>
        <dbReference type="ARBA" id="ARBA00023319"/>
    </source>
</evidence>
<evidence type="ECO:0000313" key="6">
    <source>
        <dbReference type="EMBL" id="KAL0273991.1"/>
    </source>
</evidence>
<comment type="caution">
    <text evidence="6">The sequence shown here is derived from an EMBL/GenBank/DDBJ whole genome shotgun (WGS) entry which is preliminary data.</text>
</comment>
<keyword evidence="1" id="KW-0677">Repeat</keyword>
<reference evidence="6" key="1">
    <citation type="journal article" date="2024" name="Gigascience">
        <title>Chromosome-level genome of the poultry shaft louse Menopon gallinae provides insight into the host-switching and adaptive evolution of parasitic lice.</title>
        <authorList>
            <person name="Xu Y."/>
            <person name="Ma L."/>
            <person name="Liu S."/>
            <person name="Liang Y."/>
            <person name="Liu Q."/>
            <person name="He Z."/>
            <person name="Tian L."/>
            <person name="Duan Y."/>
            <person name="Cai W."/>
            <person name="Li H."/>
            <person name="Song F."/>
        </authorList>
    </citation>
    <scope>NUCLEOTIDE SEQUENCE</scope>
    <source>
        <strain evidence="6">Cailab_2023a</strain>
    </source>
</reference>
<dbReference type="SMART" id="SM00409">
    <property type="entry name" value="IG"/>
    <property type="match status" value="2"/>
</dbReference>
<dbReference type="SUPFAM" id="SSF48726">
    <property type="entry name" value="Immunoglobulin"/>
    <property type="match status" value="2"/>
</dbReference>
<dbReference type="GO" id="GO:0008046">
    <property type="term" value="F:axon guidance receptor activity"/>
    <property type="evidence" value="ECO:0007669"/>
    <property type="project" value="TreeGrafter"/>
</dbReference>
<keyword evidence="2" id="KW-0393">Immunoglobulin domain</keyword>
<name>A0AAW2HW99_9NEOP</name>
<evidence type="ECO:0000259" key="5">
    <source>
        <dbReference type="PROSITE" id="PS50853"/>
    </source>
</evidence>
<dbReference type="PANTHER" id="PTHR45080">
    <property type="entry name" value="CONTACTIN 5"/>
    <property type="match status" value="1"/>
</dbReference>
<dbReference type="CDD" id="cd00096">
    <property type="entry name" value="Ig"/>
    <property type="match status" value="1"/>
</dbReference>
<organism evidence="6">
    <name type="scientific">Menopon gallinae</name>
    <name type="common">poultry shaft louse</name>
    <dbReference type="NCBI Taxonomy" id="328185"/>
    <lineage>
        <taxon>Eukaryota</taxon>
        <taxon>Metazoa</taxon>
        <taxon>Ecdysozoa</taxon>
        <taxon>Arthropoda</taxon>
        <taxon>Hexapoda</taxon>
        <taxon>Insecta</taxon>
        <taxon>Pterygota</taxon>
        <taxon>Neoptera</taxon>
        <taxon>Paraneoptera</taxon>
        <taxon>Psocodea</taxon>
        <taxon>Troctomorpha</taxon>
        <taxon>Phthiraptera</taxon>
        <taxon>Amblycera</taxon>
        <taxon>Menoponidae</taxon>
        <taxon>Menopon</taxon>
    </lineage>
</organism>
<gene>
    <name evidence="6" type="ORF">PYX00_006538</name>
</gene>
<dbReference type="PROSITE" id="PS50835">
    <property type="entry name" value="IG_LIKE"/>
    <property type="match status" value="2"/>
</dbReference>
<dbReference type="AlphaFoldDB" id="A0AAW2HW99"/>
<dbReference type="PANTHER" id="PTHR45080:SF33">
    <property type="entry name" value="IG-LIKE DOMAIN-CONTAINING PROTEIN"/>
    <property type="match status" value="1"/>
</dbReference>
<dbReference type="InterPro" id="IPR003599">
    <property type="entry name" value="Ig_sub"/>
</dbReference>